<evidence type="ECO:0008006" key="4">
    <source>
        <dbReference type="Google" id="ProtNLM"/>
    </source>
</evidence>
<proteinExistence type="predicted"/>
<evidence type="ECO:0000313" key="2">
    <source>
        <dbReference type="EMBL" id="KMZ89831.1"/>
    </source>
</evidence>
<dbReference type="InterPro" id="IPR008780">
    <property type="entry name" value="Plasmodium_Vir"/>
</dbReference>
<sequence>MFSESGDIWNELDRQSLSFSGEFNSKHFYNELDELKDFNEYQKNCKPLKGPPWRQSVINTCAKLLYYLKTSTKLNKKDNNYDVCPLLNYWVYNRLNMYLSSSGSSYIGETFGNIVRIWNSFLEETLRKPDHETCKPNSLIVVQDDWRYRKELYEYYVNYDPLRGIVDSYPDTCIKFYRYVESKKELYKYFKERCTSSDENICPKFYAECKQYDPESVLPTLSCHRDKIIEGDAGLPRDPQREHTITARETDSEETDGRMKPFNPPNLRGMIRNGLGWNTNNMRNFNGEDIRLYDYASEPFNPYPGEEHYIGYHPA</sequence>
<dbReference type="AlphaFoldDB" id="A0A0J9T4C7"/>
<reference evidence="2 3" key="1">
    <citation type="submission" date="2011-08" db="EMBL/GenBank/DDBJ databases">
        <title>The Genome Sequence of Plasmodium vivax Mauritania I.</title>
        <authorList>
            <consortium name="The Broad Institute Genome Sequencing Platform"/>
            <consortium name="The Broad Institute Genome Sequencing Center for Infectious Disease"/>
            <person name="Neafsey D."/>
            <person name="Carlton J."/>
            <person name="Barnwell J."/>
            <person name="Collins W."/>
            <person name="Escalante A."/>
            <person name="Mullikin J."/>
            <person name="Saul A."/>
            <person name="Guigo R."/>
            <person name="Camara F."/>
            <person name="Young S.K."/>
            <person name="Zeng Q."/>
            <person name="Gargeya S."/>
            <person name="Fitzgerald M."/>
            <person name="Haas B."/>
            <person name="Abouelleil A."/>
            <person name="Alvarado L."/>
            <person name="Arachchi H.M."/>
            <person name="Berlin A."/>
            <person name="Brown A."/>
            <person name="Chapman S.B."/>
            <person name="Chen Z."/>
            <person name="Dunbar C."/>
            <person name="Freedman E."/>
            <person name="Gearin G."/>
            <person name="Gellesch M."/>
            <person name="Goldberg J."/>
            <person name="Griggs A."/>
            <person name="Gujja S."/>
            <person name="Heiman D."/>
            <person name="Howarth C."/>
            <person name="Larson L."/>
            <person name="Lui A."/>
            <person name="MacDonald P.J.P."/>
            <person name="Montmayeur A."/>
            <person name="Murphy C."/>
            <person name="Neiman D."/>
            <person name="Pearson M."/>
            <person name="Priest M."/>
            <person name="Roberts A."/>
            <person name="Saif S."/>
            <person name="Shea T."/>
            <person name="Shenoy N."/>
            <person name="Sisk P."/>
            <person name="Stolte C."/>
            <person name="Sykes S."/>
            <person name="Wortman J."/>
            <person name="Nusbaum C."/>
            <person name="Birren B."/>
        </authorList>
    </citation>
    <scope>NUCLEOTIDE SEQUENCE [LARGE SCALE GENOMIC DNA]</scope>
    <source>
        <strain evidence="2 3">Mauritania I</strain>
    </source>
</reference>
<accession>A0A0J9T4C7</accession>
<dbReference type="OrthoDB" id="387362at2759"/>
<evidence type="ECO:0000256" key="1">
    <source>
        <dbReference type="SAM" id="MobiDB-lite"/>
    </source>
</evidence>
<feature type="compositionally biased region" description="Basic and acidic residues" evidence="1">
    <location>
        <begin position="238"/>
        <end position="259"/>
    </location>
</feature>
<dbReference type="Pfam" id="PF05795">
    <property type="entry name" value="Plasmodium_Vir"/>
    <property type="match status" value="1"/>
</dbReference>
<evidence type="ECO:0000313" key="3">
    <source>
        <dbReference type="Proteomes" id="UP000053776"/>
    </source>
</evidence>
<protein>
    <recommendedName>
        <fullName evidence="4">Variable surface protein Vir4</fullName>
    </recommendedName>
</protein>
<name>A0A0J9T4C7_PLAVI</name>
<gene>
    <name evidence="2" type="ORF">PVMG_05996</name>
</gene>
<feature type="region of interest" description="Disordered" evidence="1">
    <location>
        <begin position="232"/>
        <end position="265"/>
    </location>
</feature>
<dbReference type="Proteomes" id="UP000053776">
    <property type="component" value="Unassembled WGS sequence"/>
</dbReference>
<organism evidence="2 3">
    <name type="scientific">Plasmodium vivax Mauritania I</name>
    <dbReference type="NCBI Taxonomy" id="1035515"/>
    <lineage>
        <taxon>Eukaryota</taxon>
        <taxon>Sar</taxon>
        <taxon>Alveolata</taxon>
        <taxon>Apicomplexa</taxon>
        <taxon>Aconoidasida</taxon>
        <taxon>Haemosporida</taxon>
        <taxon>Plasmodiidae</taxon>
        <taxon>Plasmodium</taxon>
        <taxon>Plasmodium (Plasmodium)</taxon>
    </lineage>
</organism>
<dbReference type="EMBL" id="KQ235125">
    <property type="protein sequence ID" value="KMZ89831.1"/>
    <property type="molecule type" value="Genomic_DNA"/>
</dbReference>